<accession>A0A9W9V1L6</accession>
<comment type="caution">
    <text evidence="1">The sequence shown here is derived from an EMBL/GenBank/DDBJ whole genome shotgun (WGS) entry which is preliminary data.</text>
</comment>
<dbReference type="RefSeq" id="XP_056576935.1">
    <property type="nucleotide sequence ID" value="XM_056726084.1"/>
</dbReference>
<dbReference type="AlphaFoldDB" id="A0A9W9V1L6"/>
<keyword evidence="2" id="KW-1185">Reference proteome</keyword>
<name>A0A9W9V1L6_9EURO</name>
<reference evidence="1" key="1">
    <citation type="submission" date="2022-12" db="EMBL/GenBank/DDBJ databases">
        <authorList>
            <person name="Petersen C."/>
        </authorList>
    </citation>
    <scope>NUCLEOTIDE SEQUENCE</scope>
    <source>
        <strain evidence="1">IBT 3081</strain>
    </source>
</reference>
<organism evidence="1 2">
    <name type="scientific">Penicillium concentricum</name>
    <dbReference type="NCBI Taxonomy" id="293559"/>
    <lineage>
        <taxon>Eukaryota</taxon>
        <taxon>Fungi</taxon>
        <taxon>Dikarya</taxon>
        <taxon>Ascomycota</taxon>
        <taxon>Pezizomycotina</taxon>
        <taxon>Eurotiomycetes</taxon>
        <taxon>Eurotiomycetidae</taxon>
        <taxon>Eurotiales</taxon>
        <taxon>Aspergillaceae</taxon>
        <taxon>Penicillium</taxon>
    </lineage>
</organism>
<sequence>MPEMGAIVLSLVQKLHRQEIKDPLIEHLAYQSVIDAAGGEKDFTQLAMNAIDPRVFALQGKIITVKMLDSIGVSQMQELDP</sequence>
<dbReference type="OrthoDB" id="4369670at2759"/>
<dbReference type="GeneID" id="81465267"/>
<evidence type="ECO:0000313" key="1">
    <source>
        <dbReference type="EMBL" id="KAJ5365468.1"/>
    </source>
</evidence>
<gene>
    <name evidence="1" type="ORF">N7517_008354</name>
</gene>
<dbReference type="EMBL" id="JAPZBT010000003">
    <property type="protein sequence ID" value="KAJ5365468.1"/>
    <property type="molecule type" value="Genomic_DNA"/>
</dbReference>
<proteinExistence type="predicted"/>
<evidence type="ECO:0000313" key="2">
    <source>
        <dbReference type="Proteomes" id="UP001147752"/>
    </source>
</evidence>
<dbReference type="Proteomes" id="UP001147752">
    <property type="component" value="Unassembled WGS sequence"/>
</dbReference>
<protein>
    <submittedName>
        <fullName evidence="1">Uncharacterized protein</fullName>
    </submittedName>
</protein>
<reference evidence="1" key="2">
    <citation type="journal article" date="2023" name="IMA Fungus">
        <title>Comparative genomic study of the Penicillium genus elucidates a diverse pangenome and 15 lateral gene transfer events.</title>
        <authorList>
            <person name="Petersen C."/>
            <person name="Sorensen T."/>
            <person name="Nielsen M.R."/>
            <person name="Sondergaard T.E."/>
            <person name="Sorensen J.L."/>
            <person name="Fitzpatrick D.A."/>
            <person name="Frisvad J.C."/>
            <person name="Nielsen K.L."/>
        </authorList>
    </citation>
    <scope>NUCLEOTIDE SEQUENCE</scope>
    <source>
        <strain evidence="1">IBT 3081</strain>
    </source>
</reference>